<gene>
    <name evidence="1" type="ORF">D7S89_17300</name>
</gene>
<dbReference type="EMBL" id="RBZV01000007">
    <property type="protein sequence ID" value="RKP46391.1"/>
    <property type="molecule type" value="Genomic_DNA"/>
</dbReference>
<dbReference type="Proteomes" id="UP000280434">
    <property type="component" value="Unassembled WGS sequence"/>
</dbReference>
<accession>A0A494X9Q3</accession>
<comment type="caution">
    <text evidence="1">The sequence shown here is derived from an EMBL/GenBank/DDBJ whole genome shotgun (WGS) entry which is preliminary data.</text>
</comment>
<dbReference type="AlphaFoldDB" id="A0A494X9Q3"/>
<dbReference type="RefSeq" id="WP_121279180.1">
    <property type="nucleotide sequence ID" value="NZ_RBZV01000007.1"/>
</dbReference>
<keyword evidence="2" id="KW-1185">Reference proteome</keyword>
<reference evidence="1 2" key="1">
    <citation type="submission" date="2018-10" db="EMBL/GenBank/DDBJ databases">
        <title>Paraburkholderia sp. 7MK8-2, isolated from soil.</title>
        <authorList>
            <person name="Gao Z.-H."/>
            <person name="Qiu L.-H."/>
        </authorList>
    </citation>
    <scope>NUCLEOTIDE SEQUENCE [LARGE SCALE GENOMIC DNA]</scope>
    <source>
        <strain evidence="1 2">7MK8-2</strain>
    </source>
</reference>
<sequence length="96" mass="10390">MAEKLYKVYVQTLDRPHVLEMIVSADGKELAANKALSHVKEANPTKGRSLEESQKNSVVIAVKAAGKSGCIVTNKIPVLAFEEIAKSVKKRGKNEG</sequence>
<evidence type="ECO:0000313" key="1">
    <source>
        <dbReference type="EMBL" id="RKP46391.1"/>
    </source>
</evidence>
<protein>
    <submittedName>
        <fullName evidence="1">Uncharacterized protein</fullName>
    </submittedName>
</protein>
<name>A0A494X9Q3_9BURK</name>
<dbReference type="OrthoDB" id="9154448at2"/>
<organism evidence="1 2">
    <name type="scientific">Trinickia fusca</name>
    <dbReference type="NCBI Taxonomy" id="2419777"/>
    <lineage>
        <taxon>Bacteria</taxon>
        <taxon>Pseudomonadati</taxon>
        <taxon>Pseudomonadota</taxon>
        <taxon>Betaproteobacteria</taxon>
        <taxon>Burkholderiales</taxon>
        <taxon>Burkholderiaceae</taxon>
        <taxon>Trinickia</taxon>
    </lineage>
</organism>
<evidence type="ECO:0000313" key="2">
    <source>
        <dbReference type="Proteomes" id="UP000280434"/>
    </source>
</evidence>
<proteinExistence type="predicted"/>